<dbReference type="PROSITE" id="PS50209">
    <property type="entry name" value="CARD"/>
    <property type="match status" value="1"/>
</dbReference>
<evidence type="ECO:0000313" key="3">
    <source>
        <dbReference type="Ensembl" id="ENSAPOP00000009222.1"/>
    </source>
</evidence>
<dbReference type="Proteomes" id="UP000257200">
    <property type="component" value="Unplaced"/>
</dbReference>
<name>A0A3Q1EZE0_9TELE</name>
<keyword evidence="4" id="KW-1185">Reference proteome</keyword>
<dbReference type="Pfam" id="PF00619">
    <property type="entry name" value="CARD"/>
    <property type="match status" value="1"/>
</dbReference>
<dbReference type="STRING" id="80966.ENSAPOP00000009222"/>
<dbReference type="InterPro" id="IPR011029">
    <property type="entry name" value="DEATH-like_dom_sf"/>
</dbReference>
<evidence type="ECO:0000313" key="4">
    <source>
        <dbReference type="Proteomes" id="UP000257200"/>
    </source>
</evidence>
<dbReference type="AlphaFoldDB" id="A0A3Q1EZE0"/>
<protein>
    <recommendedName>
        <fullName evidence="2">CARD domain-containing protein</fullName>
    </recommendedName>
</protein>
<reference evidence="3" key="1">
    <citation type="submission" date="2025-08" db="UniProtKB">
        <authorList>
            <consortium name="Ensembl"/>
        </authorList>
    </citation>
    <scope>IDENTIFICATION</scope>
</reference>
<dbReference type="GeneTree" id="ENSGT00940000179224"/>
<evidence type="ECO:0000256" key="1">
    <source>
        <dbReference type="SAM" id="SignalP"/>
    </source>
</evidence>
<dbReference type="Ensembl" id="ENSAPOT00000001913.1">
    <property type="protein sequence ID" value="ENSAPOP00000009222.1"/>
    <property type="gene ID" value="ENSAPOG00000011499.1"/>
</dbReference>
<organism evidence="3 4">
    <name type="scientific">Acanthochromis polyacanthus</name>
    <name type="common">spiny chromis</name>
    <dbReference type="NCBI Taxonomy" id="80966"/>
    <lineage>
        <taxon>Eukaryota</taxon>
        <taxon>Metazoa</taxon>
        <taxon>Chordata</taxon>
        <taxon>Craniata</taxon>
        <taxon>Vertebrata</taxon>
        <taxon>Euteleostomi</taxon>
        <taxon>Actinopterygii</taxon>
        <taxon>Neopterygii</taxon>
        <taxon>Teleostei</taxon>
        <taxon>Neoteleostei</taxon>
        <taxon>Acanthomorphata</taxon>
        <taxon>Ovalentaria</taxon>
        <taxon>Pomacentridae</taxon>
        <taxon>Acanthochromis</taxon>
    </lineage>
</organism>
<reference evidence="3" key="2">
    <citation type="submission" date="2025-09" db="UniProtKB">
        <authorList>
            <consortium name="Ensembl"/>
        </authorList>
    </citation>
    <scope>IDENTIFICATION</scope>
</reference>
<dbReference type="InParanoid" id="A0A3Q1EZE0"/>
<accession>A0A3Q1EZE0</accession>
<feature type="signal peptide" evidence="1">
    <location>
        <begin position="1"/>
        <end position="15"/>
    </location>
</feature>
<dbReference type="InterPro" id="IPR001315">
    <property type="entry name" value="CARD"/>
</dbReference>
<feature type="domain" description="CARD" evidence="2">
    <location>
        <begin position="32"/>
        <end position="98"/>
    </location>
</feature>
<keyword evidence="1" id="KW-0732">Signal</keyword>
<feature type="chain" id="PRO_5018578474" description="CARD domain-containing protein" evidence="1">
    <location>
        <begin position="16"/>
        <end position="143"/>
    </location>
</feature>
<evidence type="ECO:0000259" key="2">
    <source>
        <dbReference type="PROSITE" id="PS50209"/>
    </source>
</evidence>
<dbReference type="Gene3D" id="1.10.533.10">
    <property type="entry name" value="Death Domain, Fas"/>
    <property type="match status" value="1"/>
</dbReference>
<proteinExistence type="predicted"/>
<dbReference type="GO" id="GO:0042981">
    <property type="term" value="P:regulation of apoptotic process"/>
    <property type="evidence" value="ECO:0007669"/>
    <property type="project" value="InterPro"/>
</dbReference>
<sequence>MAFLSCLLLSHRCDCCVINMVQMEEAKVSCLSLLTYHRELLVSRLRSIQCILDNLLAGGFLCEEDVEIVQRTVTKTDQVRKILELVQCKGEEACEYFIFIIYNVHDAYIDLQPWLKEINYQPSKEVTVMKVVNTDPSKYTFYC</sequence>
<dbReference type="SUPFAM" id="SSF47986">
    <property type="entry name" value="DEATH domain"/>
    <property type="match status" value="1"/>
</dbReference>